<keyword evidence="2" id="KW-1185">Reference proteome</keyword>
<evidence type="ECO:0000313" key="1">
    <source>
        <dbReference type="EMBL" id="QFR56089.1"/>
    </source>
</evidence>
<name>A0A5P8PHE1_9CAUD</name>
<organism evidence="1 2">
    <name type="scientific">Serratia phage Muldoon</name>
    <dbReference type="NCBI Taxonomy" id="2601678"/>
    <lineage>
        <taxon>Viruses</taxon>
        <taxon>Duplodnaviria</taxon>
        <taxon>Heunggongvirae</taxon>
        <taxon>Uroviricota</taxon>
        <taxon>Caudoviricetes</taxon>
        <taxon>Muldoonvirus</taxon>
        <taxon>Muldoonvirus muldoon</taxon>
    </lineage>
</organism>
<accession>A0A5P8PHE1</accession>
<reference evidence="2" key="1">
    <citation type="submission" date="2019-06" db="EMBL/GenBank/DDBJ databases">
        <title>Complete genome sequence of Serratia marcescens phage Muldoon.</title>
        <authorList>
            <person name="Campbell S."/>
            <person name="Atkinson C."/>
            <person name="Moreland R."/>
            <person name="Liu M."/>
            <person name="Ramsey J."/>
            <person name="Leavitt J."/>
        </authorList>
    </citation>
    <scope>NUCLEOTIDE SEQUENCE [LARGE SCALE GENOMIC DNA]</scope>
</reference>
<gene>
    <name evidence="1" type="ORF">CPT_Muldoon_137</name>
</gene>
<sequence>MIYAKVTNPQNGYPHDQKKAKKLIELFGDNYLDVFVIEIGRSSTGVRLNHTACPYNSVNFSFYVKEDDTYTEIDIFKYNHPRIQYTYAQF</sequence>
<dbReference type="Proteomes" id="UP000326777">
    <property type="component" value="Genome"/>
</dbReference>
<protein>
    <submittedName>
        <fullName evidence="1">Uncharacterized protein</fullName>
    </submittedName>
</protein>
<proteinExistence type="predicted"/>
<evidence type="ECO:0000313" key="2">
    <source>
        <dbReference type="Proteomes" id="UP000326777"/>
    </source>
</evidence>
<dbReference type="EMBL" id="MN095771">
    <property type="protein sequence ID" value="QFR56089.1"/>
    <property type="molecule type" value="Genomic_DNA"/>
</dbReference>